<dbReference type="SUPFAM" id="SSF88946">
    <property type="entry name" value="Sigma2 domain of RNA polymerase sigma factors"/>
    <property type="match status" value="1"/>
</dbReference>
<dbReference type="InterPro" id="IPR036388">
    <property type="entry name" value="WH-like_DNA-bd_sf"/>
</dbReference>
<reference evidence="8 9" key="1">
    <citation type="submission" date="2021-01" db="EMBL/GenBank/DDBJ databases">
        <title>Genomic Encyclopedia of Type Strains, Phase IV (KMG-IV): sequencing the most valuable type-strain genomes for metagenomic binning, comparative biology and taxonomic classification.</title>
        <authorList>
            <person name="Goeker M."/>
        </authorList>
    </citation>
    <scope>NUCLEOTIDE SEQUENCE [LARGE SCALE GENOMIC DNA]</scope>
    <source>
        <strain evidence="8 9">DSM 25879</strain>
    </source>
</reference>
<keyword evidence="3" id="KW-0731">Sigma factor</keyword>
<dbReference type="PANTHER" id="PTHR43133">
    <property type="entry name" value="RNA POLYMERASE ECF-TYPE SIGMA FACTO"/>
    <property type="match status" value="1"/>
</dbReference>
<dbReference type="Gene3D" id="1.10.1740.10">
    <property type="match status" value="1"/>
</dbReference>
<dbReference type="InterPro" id="IPR014284">
    <property type="entry name" value="RNA_pol_sigma-70_dom"/>
</dbReference>
<dbReference type="InterPro" id="IPR007627">
    <property type="entry name" value="RNA_pol_sigma70_r2"/>
</dbReference>
<gene>
    <name evidence="8" type="ORF">JOC95_001579</name>
</gene>
<evidence type="ECO:0000256" key="3">
    <source>
        <dbReference type="ARBA" id="ARBA00023082"/>
    </source>
</evidence>
<evidence type="ECO:0000256" key="2">
    <source>
        <dbReference type="ARBA" id="ARBA00023015"/>
    </source>
</evidence>
<dbReference type="SUPFAM" id="SSF88659">
    <property type="entry name" value="Sigma3 and sigma4 domains of RNA polymerase sigma factors"/>
    <property type="match status" value="1"/>
</dbReference>
<evidence type="ECO:0000313" key="8">
    <source>
        <dbReference type="EMBL" id="MBM7619727.1"/>
    </source>
</evidence>
<dbReference type="InterPro" id="IPR013249">
    <property type="entry name" value="RNA_pol_sigma70_r4_t2"/>
</dbReference>
<comment type="caution">
    <text evidence="8">The sequence shown here is derived from an EMBL/GenBank/DDBJ whole genome shotgun (WGS) entry which is preliminary data.</text>
</comment>
<evidence type="ECO:0000313" key="9">
    <source>
        <dbReference type="Proteomes" id="UP000737402"/>
    </source>
</evidence>
<dbReference type="NCBIfam" id="TIGR02937">
    <property type="entry name" value="sigma70-ECF"/>
    <property type="match status" value="1"/>
</dbReference>
<comment type="similarity">
    <text evidence="1">Belongs to the sigma-70 factor family. ECF subfamily.</text>
</comment>
<dbReference type="EMBL" id="JAFBED010000003">
    <property type="protein sequence ID" value="MBM7619727.1"/>
    <property type="molecule type" value="Genomic_DNA"/>
</dbReference>
<dbReference type="InterPro" id="IPR013325">
    <property type="entry name" value="RNA_pol_sigma_r2"/>
</dbReference>
<dbReference type="Pfam" id="PF08281">
    <property type="entry name" value="Sigma70_r4_2"/>
    <property type="match status" value="1"/>
</dbReference>
<evidence type="ECO:0000256" key="1">
    <source>
        <dbReference type="ARBA" id="ARBA00010641"/>
    </source>
</evidence>
<protein>
    <submittedName>
        <fullName evidence="8">RNA polymerase sigma-70 factor (ECF subfamily)</fullName>
    </submittedName>
</protein>
<evidence type="ECO:0000259" key="6">
    <source>
        <dbReference type="Pfam" id="PF04542"/>
    </source>
</evidence>
<dbReference type="Proteomes" id="UP000737402">
    <property type="component" value="Unassembled WGS sequence"/>
</dbReference>
<dbReference type="Gene3D" id="1.10.10.10">
    <property type="entry name" value="Winged helix-like DNA-binding domain superfamily/Winged helix DNA-binding domain"/>
    <property type="match status" value="1"/>
</dbReference>
<keyword evidence="4" id="KW-0238">DNA-binding</keyword>
<feature type="domain" description="RNA polymerase sigma factor 70 region 4 type 2" evidence="7">
    <location>
        <begin position="93"/>
        <end position="137"/>
    </location>
</feature>
<accession>A0ABS2NZ93</accession>
<evidence type="ECO:0000256" key="5">
    <source>
        <dbReference type="ARBA" id="ARBA00023163"/>
    </source>
</evidence>
<proteinExistence type="inferred from homology"/>
<feature type="domain" description="RNA polymerase sigma-70 region 2" evidence="6">
    <location>
        <begin position="3"/>
        <end position="64"/>
    </location>
</feature>
<keyword evidence="5" id="KW-0804">Transcription</keyword>
<dbReference type="Pfam" id="PF04542">
    <property type="entry name" value="Sigma70_r2"/>
    <property type="match status" value="1"/>
</dbReference>
<sequence>MLHDLKNYCYSITGSRWDGDDLFQDTVMNMMYRASDLETHPNPKGYLFKAATNQWRDTIRKRKRVDLLELDKIQAPSKIDISLLDSVEMLTVLLPFKQAASILLTEYFGFSASEVADMLGLTAGGVKAALNRGRTTLKVMMDAPEKREPIDSLINRLLNGLKKDDPWIIISTYRILVSRGVKVRRDDMHFIFTLTDPDGNMFDIIEKI</sequence>
<evidence type="ECO:0000256" key="4">
    <source>
        <dbReference type="ARBA" id="ARBA00023125"/>
    </source>
</evidence>
<name>A0ABS2NZ93_9BACI</name>
<dbReference type="PANTHER" id="PTHR43133:SF8">
    <property type="entry name" value="RNA POLYMERASE SIGMA FACTOR HI_1459-RELATED"/>
    <property type="match status" value="1"/>
</dbReference>
<evidence type="ECO:0000259" key="7">
    <source>
        <dbReference type="Pfam" id="PF08281"/>
    </source>
</evidence>
<keyword evidence="2" id="KW-0805">Transcription regulation</keyword>
<organism evidence="8 9">
    <name type="scientific">Sutcliffiella tianshenii</name>
    <dbReference type="NCBI Taxonomy" id="1463404"/>
    <lineage>
        <taxon>Bacteria</taxon>
        <taxon>Bacillati</taxon>
        <taxon>Bacillota</taxon>
        <taxon>Bacilli</taxon>
        <taxon>Bacillales</taxon>
        <taxon>Bacillaceae</taxon>
        <taxon>Sutcliffiella</taxon>
    </lineage>
</organism>
<dbReference type="InterPro" id="IPR013324">
    <property type="entry name" value="RNA_pol_sigma_r3/r4-like"/>
</dbReference>
<dbReference type="InterPro" id="IPR039425">
    <property type="entry name" value="RNA_pol_sigma-70-like"/>
</dbReference>
<keyword evidence="9" id="KW-1185">Reference proteome</keyword>